<dbReference type="Proteomes" id="UP000324222">
    <property type="component" value="Unassembled WGS sequence"/>
</dbReference>
<evidence type="ECO:0000313" key="2">
    <source>
        <dbReference type="Proteomes" id="UP000324222"/>
    </source>
</evidence>
<organism evidence="1 2">
    <name type="scientific">Portunus trituberculatus</name>
    <name type="common">Swimming crab</name>
    <name type="synonym">Neptunus trituberculatus</name>
    <dbReference type="NCBI Taxonomy" id="210409"/>
    <lineage>
        <taxon>Eukaryota</taxon>
        <taxon>Metazoa</taxon>
        <taxon>Ecdysozoa</taxon>
        <taxon>Arthropoda</taxon>
        <taxon>Crustacea</taxon>
        <taxon>Multicrustacea</taxon>
        <taxon>Malacostraca</taxon>
        <taxon>Eumalacostraca</taxon>
        <taxon>Eucarida</taxon>
        <taxon>Decapoda</taxon>
        <taxon>Pleocyemata</taxon>
        <taxon>Brachyura</taxon>
        <taxon>Eubrachyura</taxon>
        <taxon>Portunoidea</taxon>
        <taxon>Portunidae</taxon>
        <taxon>Portuninae</taxon>
        <taxon>Portunus</taxon>
    </lineage>
</organism>
<accession>A0A5B7JPD5</accession>
<reference evidence="1 2" key="1">
    <citation type="submission" date="2019-05" db="EMBL/GenBank/DDBJ databases">
        <title>Another draft genome of Portunus trituberculatus and its Hox gene families provides insights of decapod evolution.</title>
        <authorList>
            <person name="Jeong J.-H."/>
            <person name="Song I."/>
            <person name="Kim S."/>
            <person name="Choi T."/>
            <person name="Kim D."/>
            <person name="Ryu S."/>
            <person name="Kim W."/>
        </authorList>
    </citation>
    <scope>NUCLEOTIDE SEQUENCE [LARGE SCALE GENOMIC DNA]</scope>
    <source>
        <tissue evidence="1">Muscle</tissue>
    </source>
</reference>
<dbReference type="EMBL" id="VSRR010106042">
    <property type="protein sequence ID" value="MPC96455.1"/>
    <property type="molecule type" value="Genomic_DNA"/>
</dbReference>
<protein>
    <submittedName>
        <fullName evidence="1">Uncharacterized protein</fullName>
    </submittedName>
</protein>
<sequence length="92" mass="9918">MLDPMSVVHYTWKEPGGTLAVCGSLGDNKSVTLTLEKVTLNHSTNGIASKWYVVGFKPTRGCLPDPMLTTLSTTPPMCGFFVERTLSLVLAS</sequence>
<keyword evidence="2" id="KW-1185">Reference proteome</keyword>
<evidence type="ECO:0000313" key="1">
    <source>
        <dbReference type="EMBL" id="MPC96455.1"/>
    </source>
</evidence>
<dbReference type="OrthoDB" id="6373482at2759"/>
<proteinExistence type="predicted"/>
<name>A0A5B7JPD5_PORTR</name>
<dbReference type="AlphaFoldDB" id="A0A5B7JPD5"/>
<comment type="caution">
    <text evidence="1">The sequence shown here is derived from an EMBL/GenBank/DDBJ whole genome shotgun (WGS) entry which is preliminary data.</text>
</comment>
<gene>
    <name evidence="1" type="ORF">E2C01_091714</name>
</gene>